<evidence type="ECO:0000313" key="2">
    <source>
        <dbReference type="EMBL" id="AEH63634.1"/>
    </source>
</evidence>
<dbReference type="CDD" id="cd21631">
    <property type="entry name" value="RHH_CopG_NikR-like"/>
    <property type="match status" value="1"/>
</dbReference>
<dbReference type="GO" id="GO:0006355">
    <property type="term" value="P:regulation of DNA-templated transcription"/>
    <property type="evidence" value="ECO:0007669"/>
    <property type="project" value="InterPro"/>
</dbReference>
<dbReference type="Proteomes" id="UP000001494">
    <property type="component" value="Plasmid pZMOB04"/>
</dbReference>
<dbReference type="GO" id="GO:0003677">
    <property type="term" value="F:DNA binding"/>
    <property type="evidence" value="ECO:0007669"/>
    <property type="project" value="UniProtKB-KW"/>
</dbReference>
<gene>
    <name evidence="2" type="ordered locus">Zmob_1845</name>
</gene>
<reference evidence="2 3" key="1">
    <citation type="journal article" date="2011" name="J. Bacteriol.">
        <title>Genome sequence of the ethanol-producing Zymomonas mobilis subsp. mobilis lectotype strain ATCC 10988.</title>
        <authorList>
            <person name="Pappas K.M."/>
            <person name="Kouvelis V.N."/>
            <person name="Saunders E."/>
            <person name="Brettin T.S."/>
            <person name="Bruce D."/>
            <person name="Detter C."/>
            <person name="Balakireva M."/>
            <person name="Han C.S."/>
            <person name="Savvakis G."/>
            <person name="Kyrpides N.C."/>
            <person name="Typas M.A."/>
        </authorList>
    </citation>
    <scope>NUCLEOTIDE SEQUENCE [LARGE SCALE GENOMIC DNA]</scope>
    <source>
        <strain evidence="3">ATCC 10988 / DSM 424 / CCUG 17860 / LMG 404 / NCIMB 8938 / NRRL B-806 / ZM1</strain>
        <plasmid evidence="2">pZMOB04</plasmid>
    </source>
</reference>
<sequence>MAIHKKIKFNQSQEDAAAAFLTAAPDAKLESNKSKTYEKGIAKGHKRQVSITIAPELLRKVDERAEAMGMGRSALISMALYSILKK</sequence>
<dbReference type="HOGENOM" id="CLU_176989_1_0_5"/>
<geneLocation type="plasmid" evidence="2 3">
    <name>pZMOB04</name>
</geneLocation>
<dbReference type="InterPro" id="IPR010985">
    <property type="entry name" value="Ribbon_hlx_hlx"/>
</dbReference>
<dbReference type="KEGG" id="zmm:Zmob_1845"/>
<dbReference type="EMBL" id="CP002854">
    <property type="protein sequence ID" value="AEH63634.1"/>
    <property type="molecule type" value="Genomic_DNA"/>
</dbReference>
<evidence type="ECO:0000313" key="3">
    <source>
        <dbReference type="Proteomes" id="UP000001494"/>
    </source>
</evidence>
<organism evidence="2 3">
    <name type="scientific">Zymomonas mobilis subsp. mobilis (strain ATCC 10988 / DSM 424 / LMG 404 / NCIMB 8938 / NRRL B-806 / ZM1)</name>
    <dbReference type="NCBI Taxonomy" id="555217"/>
    <lineage>
        <taxon>Bacteria</taxon>
        <taxon>Pseudomonadati</taxon>
        <taxon>Pseudomonadota</taxon>
        <taxon>Alphaproteobacteria</taxon>
        <taxon>Sphingomonadales</taxon>
        <taxon>Zymomonadaceae</taxon>
        <taxon>Zymomonas</taxon>
    </lineage>
</organism>
<keyword evidence="2" id="KW-0614">Plasmid</keyword>
<dbReference type="RefSeq" id="WP_014466466.1">
    <property type="nucleotide sequence ID" value="NC_017184.1"/>
</dbReference>
<dbReference type="Pfam" id="PF01402">
    <property type="entry name" value="RHH_1"/>
    <property type="match status" value="1"/>
</dbReference>
<protein>
    <submittedName>
        <fullName evidence="2">CopG domain protein DNA-binding domain protein</fullName>
    </submittedName>
</protein>
<accession>A0A0H3G489</accession>
<dbReference type="SUPFAM" id="SSF47598">
    <property type="entry name" value="Ribbon-helix-helix"/>
    <property type="match status" value="1"/>
</dbReference>
<dbReference type="AlphaFoldDB" id="A0A0H3G489"/>
<feature type="domain" description="Ribbon-helix-helix protein CopG" evidence="1">
    <location>
        <begin position="48"/>
        <end position="76"/>
    </location>
</feature>
<dbReference type="InterPro" id="IPR013321">
    <property type="entry name" value="Arc_rbn_hlx_hlx"/>
</dbReference>
<dbReference type="InterPro" id="IPR002145">
    <property type="entry name" value="CopG"/>
</dbReference>
<name>A0A0H3G489_ZYMMA</name>
<proteinExistence type="predicted"/>
<keyword evidence="2" id="KW-0238">DNA-binding</keyword>
<dbReference type="OrthoDB" id="7272485at2"/>
<dbReference type="Gene3D" id="1.10.1220.10">
    <property type="entry name" value="Met repressor-like"/>
    <property type="match status" value="1"/>
</dbReference>
<evidence type="ECO:0000259" key="1">
    <source>
        <dbReference type="Pfam" id="PF01402"/>
    </source>
</evidence>